<sequence length="116" mass="12647">MAPKGPYKLVTVNTAPERAQVLIGRVAEALKDRYMIDYVANCTSQDQVAEKVNEVQPDMLFSASMWSAEQAAEIEATAKSIKPSIKTHAIPFGLQVDKGPDAIVEHLLEVVPKLLA</sequence>
<proteinExistence type="predicted"/>
<dbReference type="EMBL" id="JAQQWP010000009">
    <property type="protein sequence ID" value="KAK8100129.1"/>
    <property type="molecule type" value="Genomic_DNA"/>
</dbReference>
<gene>
    <name evidence="1" type="ORF">PG999_010503</name>
</gene>
<name>A0AAW0QLG6_9PEZI</name>
<keyword evidence="2" id="KW-1185">Reference proteome</keyword>
<organism evidence="1 2">
    <name type="scientific">Apiospora kogelbergensis</name>
    <dbReference type="NCBI Taxonomy" id="1337665"/>
    <lineage>
        <taxon>Eukaryota</taxon>
        <taxon>Fungi</taxon>
        <taxon>Dikarya</taxon>
        <taxon>Ascomycota</taxon>
        <taxon>Pezizomycotina</taxon>
        <taxon>Sordariomycetes</taxon>
        <taxon>Xylariomycetidae</taxon>
        <taxon>Amphisphaeriales</taxon>
        <taxon>Apiosporaceae</taxon>
        <taxon>Apiospora</taxon>
    </lineage>
</organism>
<evidence type="ECO:0000313" key="2">
    <source>
        <dbReference type="Proteomes" id="UP001392437"/>
    </source>
</evidence>
<dbReference type="Proteomes" id="UP001392437">
    <property type="component" value="Unassembled WGS sequence"/>
</dbReference>
<evidence type="ECO:0000313" key="1">
    <source>
        <dbReference type="EMBL" id="KAK8100129.1"/>
    </source>
</evidence>
<reference evidence="1 2" key="1">
    <citation type="submission" date="2023-01" db="EMBL/GenBank/DDBJ databases">
        <title>Analysis of 21 Apiospora genomes using comparative genomics revels a genus with tremendous synthesis potential of carbohydrate active enzymes and secondary metabolites.</title>
        <authorList>
            <person name="Sorensen T."/>
        </authorList>
    </citation>
    <scope>NUCLEOTIDE SEQUENCE [LARGE SCALE GENOMIC DNA]</scope>
    <source>
        <strain evidence="1 2">CBS 117206</strain>
    </source>
</reference>
<protein>
    <submittedName>
        <fullName evidence="1">Uncharacterized protein</fullName>
    </submittedName>
</protein>
<dbReference type="AlphaFoldDB" id="A0AAW0QLG6"/>
<accession>A0AAW0QLG6</accession>
<comment type="caution">
    <text evidence="1">The sequence shown here is derived from an EMBL/GenBank/DDBJ whole genome shotgun (WGS) entry which is preliminary data.</text>
</comment>